<dbReference type="InterPro" id="IPR051599">
    <property type="entry name" value="Cell_Envelope_Assoc"/>
</dbReference>
<evidence type="ECO:0000256" key="1">
    <source>
        <dbReference type="SAM" id="Phobius"/>
    </source>
</evidence>
<organism evidence="3 4">
    <name type="scientific">Lysobacter yangpyeongensis</name>
    <dbReference type="NCBI Taxonomy" id="346182"/>
    <lineage>
        <taxon>Bacteria</taxon>
        <taxon>Pseudomonadati</taxon>
        <taxon>Pseudomonadota</taxon>
        <taxon>Gammaproteobacteria</taxon>
        <taxon>Lysobacterales</taxon>
        <taxon>Lysobacteraceae</taxon>
        <taxon>Lysobacter</taxon>
    </lineage>
</organism>
<keyword evidence="1" id="KW-0472">Membrane</keyword>
<dbReference type="InterPro" id="IPR003848">
    <property type="entry name" value="DUF218"/>
</dbReference>
<sequence length="254" mass="28015">MLSGLSAAGSWLSYPPCASVVLVVAGFVVSLRFRRTGRLIAIAALAWSLLWSVPVASDWLRGTLESRHPVVAAQELPRADAIVVLGGATSYRWMQRERVDPWQMESSRLAAAARAWLSGRAPVVILSGGNGGREGSEAARMRTAILRLGVPEHVIVLEEHSRNTEDNARNSARVARSIGLQRVLLVTSSLHMPRALRLFRNTGLDVIPVPVPERALRRTWRDRWLPSPSALWRSGRAIKEYTALLMLALQDHAK</sequence>
<name>A0ABW0SJF0_9GAMM</name>
<dbReference type="Gene3D" id="3.40.50.620">
    <property type="entry name" value="HUPs"/>
    <property type="match status" value="1"/>
</dbReference>
<dbReference type="PANTHER" id="PTHR30336:SF4">
    <property type="entry name" value="ENVELOPE BIOGENESIS FACTOR ELYC"/>
    <property type="match status" value="1"/>
</dbReference>
<dbReference type="PANTHER" id="PTHR30336">
    <property type="entry name" value="INNER MEMBRANE PROTEIN, PROBABLE PERMEASE"/>
    <property type="match status" value="1"/>
</dbReference>
<proteinExistence type="predicted"/>
<feature type="transmembrane region" description="Helical" evidence="1">
    <location>
        <begin position="38"/>
        <end position="56"/>
    </location>
</feature>
<gene>
    <name evidence="3" type="ORF">ACFPN1_03335</name>
</gene>
<dbReference type="Proteomes" id="UP001596036">
    <property type="component" value="Unassembled WGS sequence"/>
</dbReference>
<keyword evidence="1" id="KW-0812">Transmembrane</keyword>
<reference evidence="4" key="1">
    <citation type="journal article" date="2019" name="Int. J. Syst. Evol. Microbiol.">
        <title>The Global Catalogue of Microorganisms (GCM) 10K type strain sequencing project: providing services to taxonomists for standard genome sequencing and annotation.</title>
        <authorList>
            <consortium name="The Broad Institute Genomics Platform"/>
            <consortium name="The Broad Institute Genome Sequencing Center for Infectious Disease"/>
            <person name="Wu L."/>
            <person name="Ma J."/>
        </authorList>
    </citation>
    <scope>NUCLEOTIDE SEQUENCE [LARGE SCALE GENOMIC DNA]</scope>
    <source>
        <strain evidence="4">KACC 11407</strain>
    </source>
</reference>
<dbReference type="RefSeq" id="WP_386752971.1">
    <property type="nucleotide sequence ID" value="NZ_JBHSNM010000001.1"/>
</dbReference>
<evidence type="ECO:0000313" key="4">
    <source>
        <dbReference type="Proteomes" id="UP001596036"/>
    </source>
</evidence>
<feature type="domain" description="DUF218" evidence="2">
    <location>
        <begin position="80"/>
        <end position="242"/>
    </location>
</feature>
<accession>A0ABW0SJF0</accession>
<dbReference type="CDD" id="cd06259">
    <property type="entry name" value="YdcF-like"/>
    <property type="match status" value="1"/>
</dbReference>
<dbReference type="InterPro" id="IPR014729">
    <property type="entry name" value="Rossmann-like_a/b/a_fold"/>
</dbReference>
<evidence type="ECO:0000259" key="2">
    <source>
        <dbReference type="Pfam" id="PF02698"/>
    </source>
</evidence>
<keyword evidence="4" id="KW-1185">Reference proteome</keyword>
<protein>
    <submittedName>
        <fullName evidence="3">YdcF family protein</fullName>
    </submittedName>
</protein>
<evidence type="ECO:0000313" key="3">
    <source>
        <dbReference type="EMBL" id="MFC5569100.1"/>
    </source>
</evidence>
<dbReference type="EMBL" id="JBHSNM010000001">
    <property type="protein sequence ID" value="MFC5569100.1"/>
    <property type="molecule type" value="Genomic_DNA"/>
</dbReference>
<comment type="caution">
    <text evidence="3">The sequence shown here is derived from an EMBL/GenBank/DDBJ whole genome shotgun (WGS) entry which is preliminary data.</text>
</comment>
<feature type="transmembrane region" description="Helical" evidence="1">
    <location>
        <begin position="12"/>
        <end position="31"/>
    </location>
</feature>
<keyword evidence="1" id="KW-1133">Transmembrane helix</keyword>
<dbReference type="Pfam" id="PF02698">
    <property type="entry name" value="DUF218"/>
    <property type="match status" value="1"/>
</dbReference>